<sequence length="210" mass="24883">MPKRKFNRNGQNGNRQNITAKDRSFNREEHERESHNCYSYLLNLHSKTAHDACVHDYKKLSYCRRSQPGYAAGFPALEEDDFNCAEIVKRTLADNPYLTPISRDKSCPADMYKGAIVVAPKRDYHYYRLNDEGYWTHKPGYKPSTEYDADNKLILDPEKANRKYGELYYSDFCGYVCVPRDYKKKRMKMTRNNQKFVPYNAYKKKTRKNH</sequence>
<dbReference type="AlphaFoldDB" id="A0A6C0HPN4"/>
<proteinExistence type="predicted"/>
<name>A0A6C0HPN4_9ZZZZ</name>
<dbReference type="EMBL" id="MN739995">
    <property type="protein sequence ID" value="QHT82065.1"/>
    <property type="molecule type" value="Genomic_DNA"/>
</dbReference>
<evidence type="ECO:0000256" key="1">
    <source>
        <dbReference type="SAM" id="MobiDB-lite"/>
    </source>
</evidence>
<reference evidence="2" key="1">
    <citation type="journal article" date="2020" name="Nature">
        <title>Giant virus diversity and host interactions through global metagenomics.</title>
        <authorList>
            <person name="Schulz F."/>
            <person name="Roux S."/>
            <person name="Paez-Espino D."/>
            <person name="Jungbluth S."/>
            <person name="Walsh D.A."/>
            <person name="Denef V.J."/>
            <person name="McMahon K.D."/>
            <person name="Konstantinidis K.T."/>
            <person name="Eloe-Fadrosh E.A."/>
            <person name="Kyrpides N.C."/>
            <person name="Woyke T."/>
        </authorList>
    </citation>
    <scope>NUCLEOTIDE SEQUENCE</scope>
    <source>
        <strain evidence="2">GVMAG-M-3300023184-160</strain>
    </source>
</reference>
<evidence type="ECO:0000313" key="2">
    <source>
        <dbReference type="EMBL" id="QHT82065.1"/>
    </source>
</evidence>
<accession>A0A6C0HPN4</accession>
<protein>
    <submittedName>
        <fullName evidence="2">Uncharacterized protein</fullName>
    </submittedName>
</protein>
<feature type="region of interest" description="Disordered" evidence="1">
    <location>
        <begin position="1"/>
        <end position="28"/>
    </location>
</feature>
<feature type="compositionally biased region" description="Low complexity" evidence="1">
    <location>
        <begin position="8"/>
        <end position="17"/>
    </location>
</feature>
<organism evidence="2">
    <name type="scientific">viral metagenome</name>
    <dbReference type="NCBI Taxonomy" id="1070528"/>
    <lineage>
        <taxon>unclassified sequences</taxon>
        <taxon>metagenomes</taxon>
        <taxon>organismal metagenomes</taxon>
    </lineage>
</organism>